<accession>A0A433SYS2</accession>
<dbReference type="AlphaFoldDB" id="A0A433SYS2"/>
<dbReference type="Proteomes" id="UP000271974">
    <property type="component" value="Unassembled WGS sequence"/>
</dbReference>
<feature type="compositionally biased region" description="Polar residues" evidence="1">
    <location>
        <begin position="235"/>
        <end position="261"/>
    </location>
</feature>
<evidence type="ECO:0000313" key="3">
    <source>
        <dbReference type="Proteomes" id="UP000271974"/>
    </source>
</evidence>
<feature type="non-terminal residue" evidence="2">
    <location>
        <position position="277"/>
    </location>
</feature>
<comment type="caution">
    <text evidence="2">The sequence shown here is derived from an EMBL/GenBank/DDBJ whole genome shotgun (WGS) entry which is preliminary data.</text>
</comment>
<feature type="compositionally biased region" description="Polar residues" evidence="1">
    <location>
        <begin position="268"/>
        <end position="277"/>
    </location>
</feature>
<organism evidence="2 3">
    <name type="scientific">Elysia chlorotica</name>
    <name type="common">Eastern emerald elysia</name>
    <name type="synonym">Sea slug</name>
    <dbReference type="NCBI Taxonomy" id="188477"/>
    <lineage>
        <taxon>Eukaryota</taxon>
        <taxon>Metazoa</taxon>
        <taxon>Spiralia</taxon>
        <taxon>Lophotrochozoa</taxon>
        <taxon>Mollusca</taxon>
        <taxon>Gastropoda</taxon>
        <taxon>Heterobranchia</taxon>
        <taxon>Euthyneura</taxon>
        <taxon>Panpulmonata</taxon>
        <taxon>Sacoglossa</taxon>
        <taxon>Placobranchoidea</taxon>
        <taxon>Plakobranchidae</taxon>
        <taxon>Elysia</taxon>
    </lineage>
</organism>
<keyword evidence="3" id="KW-1185">Reference proteome</keyword>
<name>A0A433SYS2_ELYCH</name>
<evidence type="ECO:0000313" key="2">
    <source>
        <dbReference type="EMBL" id="RUS74427.1"/>
    </source>
</evidence>
<feature type="region of interest" description="Disordered" evidence="1">
    <location>
        <begin position="234"/>
        <end position="277"/>
    </location>
</feature>
<dbReference type="EMBL" id="RQTK01000832">
    <property type="protein sequence ID" value="RUS74427.1"/>
    <property type="molecule type" value="Genomic_DNA"/>
</dbReference>
<proteinExistence type="predicted"/>
<protein>
    <submittedName>
        <fullName evidence="2">Uncharacterized protein</fullName>
    </submittedName>
</protein>
<dbReference type="OrthoDB" id="6138512at2759"/>
<gene>
    <name evidence="2" type="ORF">EGW08_017821</name>
</gene>
<sequence length="277" mass="31016">MEEKEAENVKELYACIDTINTSLGEKIALQKVEVQKIAGDTPKPINYDPFNYGEAYAGDLVDFQARKRISELKLLVQGLQAALIQMKDSMKISPNIDLGFQVVRLDQLVGSTGYAQKVKDGEVGPDEVLLVEQSKERIPGKVEYPRKSMNQLTADMESKWSITDSIMQTMYRLEMELGDIQKMIDNSGMSSGSKVIEEVQQSIKVLKDKQIDMKTVKRLIEDSREASMSIMANRRISSTVGNRGAAPQTQSESSDTPSLVNTKKLEQTVRNMQTTLR</sequence>
<reference evidence="2 3" key="1">
    <citation type="submission" date="2019-01" db="EMBL/GenBank/DDBJ databases">
        <title>A draft genome assembly of the solar-powered sea slug Elysia chlorotica.</title>
        <authorList>
            <person name="Cai H."/>
            <person name="Li Q."/>
            <person name="Fang X."/>
            <person name="Li J."/>
            <person name="Curtis N.E."/>
            <person name="Altenburger A."/>
            <person name="Shibata T."/>
            <person name="Feng M."/>
            <person name="Maeda T."/>
            <person name="Schwartz J.A."/>
            <person name="Shigenobu S."/>
            <person name="Lundholm N."/>
            <person name="Nishiyama T."/>
            <person name="Yang H."/>
            <person name="Hasebe M."/>
            <person name="Li S."/>
            <person name="Pierce S.K."/>
            <person name="Wang J."/>
        </authorList>
    </citation>
    <scope>NUCLEOTIDE SEQUENCE [LARGE SCALE GENOMIC DNA]</scope>
    <source>
        <strain evidence="2">EC2010</strain>
        <tissue evidence="2">Whole organism of an adult</tissue>
    </source>
</reference>
<evidence type="ECO:0000256" key="1">
    <source>
        <dbReference type="SAM" id="MobiDB-lite"/>
    </source>
</evidence>